<dbReference type="GO" id="GO:0016020">
    <property type="term" value="C:membrane"/>
    <property type="evidence" value="ECO:0007669"/>
    <property type="project" value="TreeGrafter"/>
</dbReference>
<reference evidence="3" key="1">
    <citation type="journal article" date="2021" name="PeerJ">
        <title>Extensive microbial diversity within the chicken gut microbiome revealed by metagenomics and culture.</title>
        <authorList>
            <person name="Gilroy R."/>
            <person name="Ravi A."/>
            <person name="Getino M."/>
            <person name="Pursley I."/>
            <person name="Horton D.L."/>
            <person name="Alikhan N.F."/>
            <person name="Baker D."/>
            <person name="Gharbi K."/>
            <person name="Hall N."/>
            <person name="Watson M."/>
            <person name="Adriaenssens E.M."/>
            <person name="Foster-Nyarko E."/>
            <person name="Jarju S."/>
            <person name="Secka A."/>
            <person name="Antonio M."/>
            <person name="Oren A."/>
            <person name="Chaudhuri R.R."/>
            <person name="La Ragione R."/>
            <person name="Hildebrand F."/>
            <person name="Pallen M.J."/>
        </authorList>
    </citation>
    <scope>NUCLEOTIDE SEQUENCE</scope>
    <source>
        <strain evidence="3">ChiHjej13B12-24818</strain>
    </source>
</reference>
<dbReference type="EMBL" id="DWZH01000027">
    <property type="protein sequence ID" value="HJB09599.1"/>
    <property type="molecule type" value="Genomic_DNA"/>
</dbReference>
<comment type="caution">
    <text evidence="3">The sequence shown here is derived from an EMBL/GenBank/DDBJ whole genome shotgun (WGS) entry which is preliminary data.</text>
</comment>
<dbReference type="GO" id="GO:0016491">
    <property type="term" value="F:oxidoreductase activity"/>
    <property type="evidence" value="ECO:0007669"/>
    <property type="project" value="UniProtKB-KW"/>
</dbReference>
<dbReference type="PRINTS" id="PR00081">
    <property type="entry name" value="GDHRDH"/>
</dbReference>
<dbReference type="PANTHER" id="PTHR44196:SF1">
    <property type="entry name" value="DEHYDROGENASE_REDUCTASE SDR FAMILY MEMBER 7B"/>
    <property type="match status" value="1"/>
</dbReference>
<evidence type="ECO:0000313" key="3">
    <source>
        <dbReference type="EMBL" id="HJB09599.1"/>
    </source>
</evidence>
<dbReference type="Pfam" id="PF00106">
    <property type="entry name" value="adh_short"/>
    <property type="match status" value="1"/>
</dbReference>
<dbReference type="PANTHER" id="PTHR44196">
    <property type="entry name" value="DEHYDROGENASE/REDUCTASE SDR FAMILY MEMBER 7B"/>
    <property type="match status" value="1"/>
</dbReference>
<dbReference type="Gene3D" id="3.40.50.720">
    <property type="entry name" value="NAD(P)-binding Rossmann-like Domain"/>
    <property type="match status" value="1"/>
</dbReference>
<dbReference type="Proteomes" id="UP000823823">
    <property type="component" value="Unassembled WGS sequence"/>
</dbReference>
<evidence type="ECO:0000256" key="2">
    <source>
        <dbReference type="ARBA" id="ARBA00023002"/>
    </source>
</evidence>
<accession>A0A9D2LBN9</accession>
<reference evidence="3" key="2">
    <citation type="submission" date="2021-04" db="EMBL/GenBank/DDBJ databases">
        <authorList>
            <person name="Gilroy R."/>
        </authorList>
    </citation>
    <scope>NUCLEOTIDE SEQUENCE</scope>
    <source>
        <strain evidence="3">ChiHjej13B12-24818</strain>
    </source>
</reference>
<organism evidence="3 4">
    <name type="scientific">Candidatus Brachybacterium merdavium</name>
    <dbReference type="NCBI Taxonomy" id="2838513"/>
    <lineage>
        <taxon>Bacteria</taxon>
        <taxon>Bacillati</taxon>
        <taxon>Actinomycetota</taxon>
        <taxon>Actinomycetes</taxon>
        <taxon>Micrococcales</taxon>
        <taxon>Dermabacteraceae</taxon>
        <taxon>Brachybacterium</taxon>
    </lineage>
</organism>
<dbReference type="SUPFAM" id="SSF51735">
    <property type="entry name" value="NAD(P)-binding Rossmann-fold domains"/>
    <property type="match status" value="1"/>
</dbReference>
<dbReference type="InterPro" id="IPR002347">
    <property type="entry name" value="SDR_fam"/>
</dbReference>
<evidence type="ECO:0000313" key="4">
    <source>
        <dbReference type="Proteomes" id="UP000823823"/>
    </source>
</evidence>
<dbReference type="InterPro" id="IPR036291">
    <property type="entry name" value="NAD(P)-bd_dom_sf"/>
</dbReference>
<evidence type="ECO:0000256" key="1">
    <source>
        <dbReference type="ARBA" id="ARBA00006484"/>
    </source>
</evidence>
<dbReference type="PROSITE" id="PS00061">
    <property type="entry name" value="ADH_SHORT"/>
    <property type="match status" value="1"/>
</dbReference>
<name>A0A9D2LBN9_9MICO</name>
<gene>
    <name evidence="3" type="ORF">H9786_03550</name>
</gene>
<proteinExistence type="inferred from homology"/>
<comment type="similarity">
    <text evidence="1">Belongs to the short-chain dehydrogenases/reductases (SDR) family.</text>
</comment>
<protein>
    <submittedName>
        <fullName evidence="3">SDR family NAD(P)-dependent oxidoreductase</fullName>
    </submittedName>
</protein>
<keyword evidence="2" id="KW-0560">Oxidoreductase</keyword>
<dbReference type="AlphaFoldDB" id="A0A9D2LBN9"/>
<sequence>MTGQDTTQQRTAVVTGASSGIGRETAVQLADLGWRVIAIARSEDTLAELAEQTPGIEPRPADLTEFPHHGLLPERVDALVHAAAISPVGRVEEATPEDWSYAFALNVTAAAELARLALPALRESRGTIVMLNSGAGFVEVPRNAVYGATKHALRALANSLRAEVEDHGVRVTSIFPGPADTPLFTGDVDRAELIRPATVARAVIDAITASEDTQLTEIRVRPRRELSW</sequence>
<dbReference type="InterPro" id="IPR020904">
    <property type="entry name" value="Sc_DH/Rdtase_CS"/>
</dbReference>